<feature type="compositionally biased region" description="Acidic residues" evidence="1">
    <location>
        <begin position="17"/>
        <end position="26"/>
    </location>
</feature>
<proteinExistence type="predicted"/>
<feature type="compositionally biased region" description="Acidic residues" evidence="1">
    <location>
        <begin position="823"/>
        <end position="832"/>
    </location>
</feature>
<dbReference type="EMBL" id="JAGRRH010000019">
    <property type="protein sequence ID" value="KAG7348892.1"/>
    <property type="molecule type" value="Genomic_DNA"/>
</dbReference>
<keyword evidence="4" id="KW-0012">Acyltransferase</keyword>
<reference evidence="4" key="1">
    <citation type="journal article" date="2021" name="Sci. Rep.">
        <title>Diploid genomic architecture of Nitzschia inconspicua, an elite biomass production diatom.</title>
        <authorList>
            <person name="Oliver A."/>
            <person name="Podell S."/>
            <person name="Pinowska A."/>
            <person name="Traller J.C."/>
            <person name="Smith S.R."/>
            <person name="McClure R."/>
            <person name="Beliaev A."/>
            <person name="Bohutskyi P."/>
            <person name="Hill E.A."/>
            <person name="Rabines A."/>
            <person name="Zheng H."/>
            <person name="Allen L.Z."/>
            <person name="Kuo A."/>
            <person name="Grigoriev I.V."/>
            <person name="Allen A.E."/>
            <person name="Hazlebeck D."/>
            <person name="Allen E.E."/>
        </authorList>
    </citation>
    <scope>NUCLEOTIDE SEQUENCE</scope>
    <source>
        <strain evidence="4">Hildebrandi</strain>
    </source>
</reference>
<feature type="region of interest" description="Disordered" evidence="1">
    <location>
        <begin position="1"/>
        <end position="33"/>
    </location>
</feature>
<dbReference type="AlphaFoldDB" id="A0A9K3KST6"/>
<sequence length="952" mass="106356">MRTNTNPATAKRQTNSNDDDDNTNDNDDNRKNDNLVLMIEEDVNGTTTTTDNNSTTTITTSTTTIGPLTAAALRQQERIHNLTEAAAAASANSNPLDRWQPQPRWSISPGGSVNRNNNDNNNTIINDPDLTSSHCYDGLVQFFTSARWHPNGDGGKKLALATEASSHPSGLLSVYAQPWIYAGPGLGNMDECPLQVCLAGGTGRDSLTFASVCVIPHCDASDMNARDFVERLETAASSPQPSSDVNTELLIQEYIRLNQQIAQIGQFLGTGWVCGEYKVDWELVPSILWGCCLFLCVLFSLWGTFGPPSSSSSSFRKSSSKRKKSIHDKLAITTTIADNHNNNNNDYYSEETIVDTEMHSLIRHHPHRSSQYSAVDEPLSSPTRINGDHHHPPTVDLADTANKIPSSHYPTTTTITATTATTTSLWSAWNMHTHLRRLIQHRPETACLDGLKVGSILWIIAAHVMAIQSSTAAGYLNPIDFLPPHGITTTVLGQLLFSSRYAVDTFLCISGFLAVHVLNSKLNWHRTASTTTTTVTTRCMTLLGILVMRLLRILPLYVFCLGFWMYIAPHLGSGPFWYQWENFLEPCRNYWWTNLLFVNNFLPWGVSTTANCFYHSWYLAVDVQLFFLFGPWLVLLYQRSSVLGKRVAALLWMSSVVVTAVLSYTQGWSVNTFDGAAVALFDVEGYAKPHVRAQSYMAGILVAMRNLDHRGPKRSNTSSKKHRNGNSHHRDFFFLLLTKEGWIMTLAIFCLIFLSFVTVTGAYSRRACTFEELPAFNDCGSIWSPMATFLYTAFSRAIWSICIATIMAICLKQPSFHDKKEDSTDDVDDDDGSNGRREHKHLHNDDHPHPHVVDNPVKFVLSWNVWTPLAHLSYGAYLIHPIVIFVWKLGGREKTAFRVLSFVMDFCSITVFTFLLSLFVALVVEFPFGMLLHPKSPLVQMLLPLSSSRSNE</sequence>
<feature type="transmembrane region" description="Helical" evidence="2">
    <location>
        <begin position="540"/>
        <end position="567"/>
    </location>
</feature>
<dbReference type="Proteomes" id="UP000693970">
    <property type="component" value="Unassembled WGS sequence"/>
</dbReference>
<feature type="transmembrane region" description="Helical" evidence="2">
    <location>
        <begin position="899"/>
        <end position="924"/>
    </location>
</feature>
<feature type="transmembrane region" description="Helical" evidence="2">
    <location>
        <begin position="865"/>
        <end position="887"/>
    </location>
</feature>
<dbReference type="PANTHER" id="PTHR11161">
    <property type="entry name" value="O-ACYLTRANSFERASE"/>
    <property type="match status" value="1"/>
</dbReference>
<keyword evidence="2" id="KW-0812">Transmembrane</keyword>
<feature type="compositionally biased region" description="Low complexity" evidence="1">
    <location>
        <begin position="85"/>
        <end position="94"/>
    </location>
</feature>
<accession>A0A9K3KST6</accession>
<dbReference type="OrthoDB" id="207378at2759"/>
<feature type="region of interest" description="Disordered" evidence="1">
    <location>
        <begin position="818"/>
        <end position="849"/>
    </location>
</feature>
<feature type="compositionally biased region" description="Low complexity" evidence="1">
    <location>
        <begin position="114"/>
        <end position="126"/>
    </location>
</feature>
<dbReference type="PANTHER" id="PTHR11161:SF0">
    <property type="entry name" value="O-ACYLTRANSFERASE LIKE PROTEIN"/>
    <property type="match status" value="1"/>
</dbReference>
<feature type="transmembrane region" description="Helical" evidence="2">
    <location>
        <begin position="742"/>
        <end position="763"/>
    </location>
</feature>
<evidence type="ECO:0000256" key="1">
    <source>
        <dbReference type="SAM" id="MobiDB-lite"/>
    </source>
</evidence>
<evidence type="ECO:0000256" key="2">
    <source>
        <dbReference type="SAM" id="Phobius"/>
    </source>
</evidence>
<feature type="region of interest" description="Disordered" evidence="1">
    <location>
        <begin position="85"/>
        <end position="126"/>
    </location>
</feature>
<keyword evidence="2" id="KW-1133">Transmembrane helix</keyword>
<keyword evidence="2" id="KW-0472">Membrane</keyword>
<dbReference type="InterPro" id="IPR002656">
    <property type="entry name" value="Acyl_transf_3_dom"/>
</dbReference>
<organism evidence="4 5">
    <name type="scientific">Nitzschia inconspicua</name>
    <dbReference type="NCBI Taxonomy" id="303405"/>
    <lineage>
        <taxon>Eukaryota</taxon>
        <taxon>Sar</taxon>
        <taxon>Stramenopiles</taxon>
        <taxon>Ochrophyta</taxon>
        <taxon>Bacillariophyta</taxon>
        <taxon>Bacillariophyceae</taxon>
        <taxon>Bacillariophycidae</taxon>
        <taxon>Bacillariales</taxon>
        <taxon>Bacillariaceae</taxon>
        <taxon>Nitzschia</taxon>
    </lineage>
</organism>
<dbReference type="InterPro" id="IPR052728">
    <property type="entry name" value="O2_lipid_transport_reg"/>
</dbReference>
<name>A0A9K3KST6_9STRA</name>
<feature type="domain" description="Acyltransferase 3" evidence="3">
    <location>
        <begin position="447"/>
        <end position="920"/>
    </location>
</feature>
<feature type="compositionally biased region" description="Polar residues" evidence="1">
    <location>
        <begin position="1"/>
        <end position="14"/>
    </location>
</feature>
<dbReference type="Pfam" id="PF01757">
    <property type="entry name" value="Acyl_transf_3"/>
    <property type="match status" value="1"/>
</dbReference>
<evidence type="ECO:0000313" key="5">
    <source>
        <dbReference type="Proteomes" id="UP000693970"/>
    </source>
</evidence>
<evidence type="ECO:0000313" key="4">
    <source>
        <dbReference type="EMBL" id="KAG7348892.1"/>
    </source>
</evidence>
<feature type="transmembrane region" description="Helical" evidence="2">
    <location>
        <begin position="789"/>
        <end position="809"/>
    </location>
</feature>
<reference evidence="4" key="2">
    <citation type="submission" date="2021-04" db="EMBL/GenBank/DDBJ databases">
        <authorList>
            <person name="Podell S."/>
        </authorList>
    </citation>
    <scope>NUCLEOTIDE SEQUENCE</scope>
    <source>
        <strain evidence="4">Hildebrandi</strain>
    </source>
</reference>
<gene>
    <name evidence="4" type="ORF">IV203_011489</name>
</gene>
<comment type="caution">
    <text evidence="4">The sequence shown here is derived from an EMBL/GenBank/DDBJ whole genome shotgun (WGS) entry which is preliminary data.</text>
</comment>
<feature type="transmembrane region" description="Helical" evidence="2">
    <location>
        <begin position="501"/>
        <end position="519"/>
    </location>
</feature>
<keyword evidence="5" id="KW-1185">Reference proteome</keyword>
<evidence type="ECO:0000259" key="3">
    <source>
        <dbReference type="Pfam" id="PF01757"/>
    </source>
</evidence>
<feature type="transmembrane region" description="Helical" evidence="2">
    <location>
        <begin position="617"/>
        <end position="635"/>
    </location>
</feature>
<protein>
    <submittedName>
        <fullName evidence="4">Acyltransferase family protein</fullName>
    </submittedName>
</protein>
<feature type="compositionally biased region" description="Polar residues" evidence="1">
    <location>
        <begin position="103"/>
        <end position="113"/>
    </location>
</feature>
<dbReference type="GO" id="GO:0016747">
    <property type="term" value="F:acyltransferase activity, transferring groups other than amino-acyl groups"/>
    <property type="evidence" value="ECO:0007669"/>
    <property type="project" value="InterPro"/>
</dbReference>
<feature type="transmembrane region" description="Helical" evidence="2">
    <location>
        <begin position="647"/>
        <end position="665"/>
    </location>
</feature>
<keyword evidence="4" id="KW-0808">Transferase</keyword>